<dbReference type="SUPFAM" id="SSF48403">
    <property type="entry name" value="Ankyrin repeat"/>
    <property type="match status" value="1"/>
</dbReference>
<evidence type="ECO:0000256" key="2">
    <source>
        <dbReference type="ARBA" id="ARBA00023043"/>
    </source>
</evidence>
<feature type="repeat" description="ANK" evidence="3">
    <location>
        <begin position="313"/>
        <end position="345"/>
    </location>
</feature>
<feature type="region of interest" description="Disordered" evidence="5">
    <location>
        <begin position="190"/>
        <end position="209"/>
    </location>
</feature>
<dbReference type="SMART" id="SM00248">
    <property type="entry name" value="ANK"/>
    <property type="match status" value="9"/>
</dbReference>
<evidence type="ECO:0000256" key="5">
    <source>
        <dbReference type="SAM" id="MobiDB-lite"/>
    </source>
</evidence>
<feature type="repeat" description="ANK" evidence="3">
    <location>
        <begin position="503"/>
        <end position="535"/>
    </location>
</feature>
<feature type="repeat" description="ANK" evidence="3">
    <location>
        <begin position="437"/>
        <end position="469"/>
    </location>
</feature>
<evidence type="ECO:0000256" key="4">
    <source>
        <dbReference type="SAM" id="Coils"/>
    </source>
</evidence>
<gene>
    <name evidence="6" type="primary">LOC112273694</name>
</gene>
<proteinExistence type="predicted"/>
<reference evidence="6 7" key="1">
    <citation type="journal article" date="2008" name="Science">
        <title>The Physcomitrella genome reveals evolutionary insights into the conquest of land by plants.</title>
        <authorList>
            <person name="Rensing S."/>
            <person name="Lang D."/>
            <person name="Zimmer A."/>
            <person name="Terry A."/>
            <person name="Salamov A."/>
            <person name="Shapiro H."/>
            <person name="Nishiyama T."/>
            <person name="Perroud P.-F."/>
            <person name="Lindquist E."/>
            <person name="Kamisugi Y."/>
            <person name="Tanahashi T."/>
            <person name="Sakakibara K."/>
            <person name="Fujita T."/>
            <person name="Oishi K."/>
            <person name="Shin-I T."/>
            <person name="Kuroki Y."/>
            <person name="Toyoda A."/>
            <person name="Suzuki Y."/>
            <person name="Hashimoto A."/>
            <person name="Yamaguchi K."/>
            <person name="Sugano A."/>
            <person name="Kohara Y."/>
            <person name="Fujiyama A."/>
            <person name="Anterola A."/>
            <person name="Aoki S."/>
            <person name="Ashton N."/>
            <person name="Barbazuk W.B."/>
            <person name="Barker E."/>
            <person name="Bennetzen J."/>
            <person name="Bezanilla M."/>
            <person name="Blankenship R."/>
            <person name="Cho S.H."/>
            <person name="Dutcher S."/>
            <person name="Estelle M."/>
            <person name="Fawcett J.A."/>
            <person name="Gundlach H."/>
            <person name="Hanada K."/>
            <person name="Heyl A."/>
            <person name="Hicks K.A."/>
            <person name="Hugh J."/>
            <person name="Lohr M."/>
            <person name="Mayer K."/>
            <person name="Melkozernov A."/>
            <person name="Murata T."/>
            <person name="Nelson D."/>
            <person name="Pils B."/>
            <person name="Prigge M."/>
            <person name="Reiss B."/>
            <person name="Renner T."/>
            <person name="Rombauts S."/>
            <person name="Rushton P."/>
            <person name="Sanderfoot A."/>
            <person name="Schween G."/>
            <person name="Shiu S.-H."/>
            <person name="Stueber K."/>
            <person name="Theodoulou F.L."/>
            <person name="Tu H."/>
            <person name="Van de Peer Y."/>
            <person name="Verrier P.J."/>
            <person name="Waters E."/>
            <person name="Wood A."/>
            <person name="Yang L."/>
            <person name="Cove D."/>
            <person name="Cuming A."/>
            <person name="Hasebe M."/>
            <person name="Lucas S."/>
            <person name="Mishler D.B."/>
            <person name="Reski R."/>
            <person name="Grigoriev I."/>
            <person name="Quatrano R.S."/>
            <person name="Boore J.L."/>
        </authorList>
    </citation>
    <scope>NUCLEOTIDE SEQUENCE [LARGE SCALE GENOMIC DNA]</scope>
    <source>
        <strain evidence="6 7">cv. Gransden 2004</strain>
    </source>
</reference>
<feature type="region of interest" description="Disordered" evidence="5">
    <location>
        <begin position="214"/>
        <end position="233"/>
    </location>
</feature>
<organism evidence="6 7">
    <name type="scientific">Physcomitrium patens</name>
    <name type="common">Spreading-leaved earth moss</name>
    <name type="synonym">Physcomitrella patens</name>
    <dbReference type="NCBI Taxonomy" id="3218"/>
    <lineage>
        <taxon>Eukaryota</taxon>
        <taxon>Viridiplantae</taxon>
        <taxon>Streptophyta</taxon>
        <taxon>Embryophyta</taxon>
        <taxon>Bryophyta</taxon>
        <taxon>Bryophytina</taxon>
        <taxon>Bryopsida</taxon>
        <taxon>Funariidae</taxon>
        <taxon>Funariales</taxon>
        <taxon>Funariaceae</taxon>
        <taxon>Physcomitrium</taxon>
    </lineage>
</organism>
<dbReference type="PROSITE" id="PS50088">
    <property type="entry name" value="ANK_REPEAT"/>
    <property type="match status" value="8"/>
</dbReference>
<feature type="repeat" description="ANK" evidence="3">
    <location>
        <begin position="245"/>
        <end position="277"/>
    </location>
</feature>
<evidence type="ECO:0000256" key="3">
    <source>
        <dbReference type="PROSITE-ProRule" id="PRU00023"/>
    </source>
</evidence>
<dbReference type="Pfam" id="PF12796">
    <property type="entry name" value="Ank_2"/>
    <property type="match status" value="3"/>
</dbReference>
<dbReference type="EnsemblPlants" id="Pp3c20_7810V3.11">
    <property type="protein sequence ID" value="Pp3c20_7810V3.11"/>
    <property type="gene ID" value="Pp3c20_7810"/>
</dbReference>
<dbReference type="Gramene" id="Pp3c20_7810V3.11">
    <property type="protein sequence ID" value="Pp3c20_7810V3.11"/>
    <property type="gene ID" value="Pp3c20_7810"/>
</dbReference>
<keyword evidence="2 3" id="KW-0040">ANK repeat</keyword>
<feature type="compositionally biased region" description="Polar residues" evidence="5">
    <location>
        <begin position="190"/>
        <end position="205"/>
    </location>
</feature>
<feature type="coiled-coil region" evidence="4">
    <location>
        <begin position="121"/>
        <end position="148"/>
    </location>
</feature>
<reference evidence="6" key="3">
    <citation type="submission" date="2020-12" db="UniProtKB">
        <authorList>
            <consortium name="EnsemblPlants"/>
        </authorList>
    </citation>
    <scope>IDENTIFICATION</scope>
</reference>
<dbReference type="EMBL" id="ABEU02000020">
    <property type="status" value="NOT_ANNOTATED_CDS"/>
    <property type="molecule type" value="Genomic_DNA"/>
</dbReference>
<feature type="region of interest" description="Disordered" evidence="5">
    <location>
        <begin position="159"/>
        <end position="182"/>
    </location>
</feature>
<feature type="compositionally biased region" description="Polar residues" evidence="5">
    <location>
        <begin position="218"/>
        <end position="233"/>
    </location>
</feature>
<dbReference type="PROSITE" id="PS50297">
    <property type="entry name" value="ANK_REP_REGION"/>
    <property type="match status" value="6"/>
</dbReference>
<keyword evidence="7" id="KW-1185">Reference proteome</keyword>
<dbReference type="AlphaFoldDB" id="A0A7I4FDH5"/>
<name>A0A7I4FDH5_PHYPA</name>
<sequence length="694" mass="76247">MAAAPALPHRCRGLLLASSFATASSSSAPQSGARFPLRFPPQPLHRSVLSVASSSSNARVPGFENGIKGMFDLEVGIFEDPSPAPTMLEVGSRNDNCVAESSGLIPEEWKPVQEGLSRTKKQRRRDALDRLEREAKERQKRNRMLLDNQVVGRKVHMEKSFTRVLPENTTNEGPANDNDSLSRDLLSNEASEVSTLVNQSTSKNPRSVLGNAPAEAMAQTSSSSRLEQQSPVGISTKTVNAKIMSKWNPMHTLAASGQKNRLDLLLRRGGEINAQDVDGFTAMHWAVLRGGARDTIIRYLLNSDAHLTAKEKDGATVLHYAARNANSFAIKSLLRSNADINACDNEGWTPLHIAAQSGRTDIVHLLFAMGADTDVYNKDGNTPLDLAQSFCESFITLAKKEMASRLIATKGSSKLTTGEEWDQSKSSTVDLSKITSKKWIPLHTLAGSGQIKHVVLLLKHSIDVDTRDKDGLTALHWAAICGRDTMVRYLLKSGADATAIDKDGASVLHYAIRCANTYAMKAVLRRHADVNACDNEGWTPLHIAVQSGRLDIIKFLLTRGADTRIKNKDGNSALDVALSFGKGLYYYHIVELLKKETQQLRQFSLLPCQSESHGAEVEAVLRDEMNSAHELRRLPPSQSRSILTVAAHGSRIPMKSNIRRMSTKVSQHQPLEFKKSGEQIIRFNLHNISQLGYS</sequence>
<dbReference type="Proteomes" id="UP000006727">
    <property type="component" value="Chromosome 20"/>
</dbReference>
<feature type="repeat" description="ANK" evidence="3">
    <location>
        <begin position="536"/>
        <end position="568"/>
    </location>
</feature>
<dbReference type="PANTHER" id="PTHR24198">
    <property type="entry name" value="ANKYRIN REPEAT AND PROTEIN KINASE DOMAIN-CONTAINING PROTEIN"/>
    <property type="match status" value="1"/>
</dbReference>
<evidence type="ECO:0000313" key="6">
    <source>
        <dbReference type="EnsemblPlants" id="Pp3c20_7810V3.11"/>
    </source>
</evidence>
<accession>A0A7I4FDH5</accession>
<feature type="repeat" description="ANK" evidence="3">
    <location>
        <begin position="278"/>
        <end position="312"/>
    </location>
</feature>
<dbReference type="InParanoid" id="A0A7I4FDH5"/>
<evidence type="ECO:0000256" key="1">
    <source>
        <dbReference type="ARBA" id="ARBA00022737"/>
    </source>
</evidence>
<keyword evidence="1" id="KW-0677">Repeat</keyword>
<dbReference type="InterPro" id="IPR036770">
    <property type="entry name" value="Ankyrin_rpt-contain_sf"/>
</dbReference>
<feature type="repeat" description="ANK" evidence="3">
    <location>
        <begin position="346"/>
        <end position="378"/>
    </location>
</feature>
<dbReference type="PRINTS" id="PR01415">
    <property type="entry name" value="ANKYRIN"/>
</dbReference>
<reference evidence="6 7" key="2">
    <citation type="journal article" date="2018" name="Plant J.">
        <title>The Physcomitrella patens chromosome-scale assembly reveals moss genome structure and evolution.</title>
        <authorList>
            <person name="Lang D."/>
            <person name="Ullrich K.K."/>
            <person name="Murat F."/>
            <person name="Fuchs J."/>
            <person name="Jenkins J."/>
            <person name="Haas F.B."/>
            <person name="Piednoel M."/>
            <person name="Gundlach H."/>
            <person name="Van Bel M."/>
            <person name="Meyberg R."/>
            <person name="Vives C."/>
            <person name="Morata J."/>
            <person name="Symeonidi A."/>
            <person name="Hiss M."/>
            <person name="Muchero W."/>
            <person name="Kamisugi Y."/>
            <person name="Saleh O."/>
            <person name="Blanc G."/>
            <person name="Decker E.L."/>
            <person name="van Gessel N."/>
            <person name="Grimwood J."/>
            <person name="Hayes R.D."/>
            <person name="Graham S.W."/>
            <person name="Gunter L.E."/>
            <person name="McDaniel S.F."/>
            <person name="Hoernstein S.N.W."/>
            <person name="Larsson A."/>
            <person name="Li F.W."/>
            <person name="Perroud P.F."/>
            <person name="Phillips J."/>
            <person name="Ranjan P."/>
            <person name="Rokshar D.S."/>
            <person name="Rothfels C.J."/>
            <person name="Schneider L."/>
            <person name="Shu S."/>
            <person name="Stevenson D.W."/>
            <person name="Thummler F."/>
            <person name="Tillich M."/>
            <person name="Villarreal Aguilar J.C."/>
            <person name="Widiez T."/>
            <person name="Wong G.K."/>
            <person name="Wymore A."/>
            <person name="Zhang Y."/>
            <person name="Zimmer A.D."/>
            <person name="Quatrano R.S."/>
            <person name="Mayer K.F.X."/>
            <person name="Goodstein D."/>
            <person name="Casacuberta J.M."/>
            <person name="Vandepoele K."/>
            <person name="Reski R."/>
            <person name="Cuming A.C."/>
            <person name="Tuskan G.A."/>
            <person name="Maumus F."/>
            <person name="Salse J."/>
            <person name="Schmutz J."/>
            <person name="Rensing S.A."/>
        </authorList>
    </citation>
    <scope>NUCLEOTIDE SEQUENCE [LARGE SCALE GENOMIC DNA]</scope>
    <source>
        <strain evidence="6 7">cv. Gransden 2004</strain>
    </source>
</reference>
<keyword evidence="4" id="KW-0175">Coiled coil</keyword>
<feature type="repeat" description="ANK" evidence="3">
    <location>
        <begin position="470"/>
        <end position="502"/>
    </location>
</feature>
<dbReference type="InterPro" id="IPR002110">
    <property type="entry name" value="Ankyrin_rpt"/>
</dbReference>
<feature type="compositionally biased region" description="Polar residues" evidence="5">
    <location>
        <begin position="167"/>
        <end position="179"/>
    </location>
</feature>
<dbReference type="Gene3D" id="1.25.40.20">
    <property type="entry name" value="Ankyrin repeat-containing domain"/>
    <property type="match status" value="4"/>
</dbReference>
<evidence type="ECO:0000313" key="7">
    <source>
        <dbReference type="Proteomes" id="UP000006727"/>
    </source>
</evidence>
<protein>
    <submittedName>
        <fullName evidence="6">Uncharacterized protein</fullName>
    </submittedName>
</protein>
<dbReference type="PANTHER" id="PTHR24198:SF165">
    <property type="entry name" value="ANKYRIN REPEAT-CONTAINING PROTEIN-RELATED"/>
    <property type="match status" value="1"/>
</dbReference>